<comment type="caution">
    <text evidence="1">The sequence shown here is derived from an EMBL/GenBank/DDBJ whole genome shotgun (WGS) entry which is preliminary data.</text>
</comment>
<reference evidence="1 2" key="1">
    <citation type="journal article" date="2006" name="Science">
        <title>The genome of black cottonwood, Populus trichocarpa (Torr. &amp; Gray).</title>
        <authorList>
            <person name="Tuskan G.A."/>
            <person name="Difazio S."/>
            <person name="Jansson S."/>
            <person name="Bohlmann J."/>
            <person name="Grigoriev I."/>
            <person name="Hellsten U."/>
            <person name="Putnam N."/>
            <person name="Ralph S."/>
            <person name="Rombauts S."/>
            <person name="Salamov A."/>
            <person name="Schein J."/>
            <person name="Sterck L."/>
            <person name="Aerts A."/>
            <person name="Bhalerao R.R."/>
            <person name="Bhalerao R.P."/>
            <person name="Blaudez D."/>
            <person name="Boerjan W."/>
            <person name="Brun A."/>
            <person name="Brunner A."/>
            <person name="Busov V."/>
            <person name="Campbell M."/>
            <person name="Carlson J."/>
            <person name="Chalot M."/>
            <person name="Chapman J."/>
            <person name="Chen G.L."/>
            <person name="Cooper D."/>
            <person name="Coutinho P.M."/>
            <person name="Couturier J."/>
            <person name="Covert S."/>
            <person name="Cronk Q."/>
            <person name="Cunningham R."/>
            <person name="Davis J."/>
            <person name="Degroeve S."/>
            <person name="Dejardin A."/>
            <person name="Depamphilis C."/>
            <person name="Detter J."/>
            <person name="Dirks B."/>
            <person name="Dubchak I."/>
            <person name="Duplessis S."/>
            <person name="Ehlting J."/>
            <person name="Ellis B."/>
            <person name="Gendler K."/>
            <person name="Goodstein D."/>
            <person name="Gribskov M."/>
            <person name="Grimwood J."/>
            <person name="Groover A."/>
            <person name="Gunter L."/>
            <person name="Hamberger B."/>
            <person name="Heinze B."/>
            <person name="Helariutta Y."/>
            <person name="Henrissat B."/>
            <person name="Holligan D."/>
            <person name="Holt R."/>
            <person name="Huang W."/>
            <person name="Islam-Faridi N."/>
            <person name="Jones S."/>
            <person name="Jones-Rhoades M."/>
            <person name="Jorgensen R."/>
            <person name="Joshi C."/>
            <person name="Kangasjarvi J."/>
            <person name="Karlsson J."/>
            <person name="Kelleher C."/>
            <person name="Kirkpatrick R."/>
            <person name="Kirst M."/>
            <person name="Kohler A."/>
            <person name="Kalluri U."/>
            <person name="Larimer F."/>
            <person name="Leebens-Mack J."/>
            <person name="Leple J.C."/>
            <person name="Locascio P."/>
            <person name="Lou Y."/>
            <person name="Lucas S."/>
            <person name="Martin F."/>
            <person name="Montanini B."/>
            <person name="Napoli C."/>
            <person name="Nelson D.R."/>
            <person name="Nelson C."/>
            <person name="Nieminen K."/>
            <person name="Nilsson O."/>
            <person name="Pereda V."/>
            <person name="Peter G."/>
            <person name="Philippe R."/>
            <person name="Pilate G."/>
            <person name="Poliakov A."/>
            <person name="Razumovskaya J."/>
            <person name="Richardson P."/>
            <person name="Rinaldi C."/>
            <person name="Ritland K."/>
            <person name="Rouze P."/>
            <person name="Ryaboy D."/>
            <person name="Schmutz J."/>
            <person name="Schrader J."/>
            <person name="Segerman B."/>
            <person name="Shin H."/>
            <person name="Siddiqui A."/>
            <person name="Sterky F."/>
            <person name="Terry A."/>
            <person name="Tsai C.J."/>
            <person name="Uberbacher E."/>
            <person name="Unneberg P."/>
            <person name="Vahala J."/>
            <person name="Wall K."/>
            <person name="Wessler S."/>
            <person name="Yang G."/>
            <person name="Yin T."/>
            <person name="Douglas C."/>
            <person name="Marra M."/>
            <person name="Sandberg G."/>
            <person name="Van de Peer Y."/>
            <person name="Rokhsar D."/>
        </authorList>
    </citation>
    <scope>NUCLEOTIDE SEQUENCE [LARGE SCALE GENOMIC DNA]</scope>
    <source>
        <strain evidence="2">cv. Nisqually</strain>
    </source>
</reference>
<evidence type="ECO:0000313" key="1">
    <source>
        <dbReference type="EMBL" id="KAI9395841.1"/>
    </source>
</evidence>
<organism evidence="1 2">
    <name type="scientific">Populus trichocarpa</name>
    <name type="common">Western balsam poplar</name>
    <name type="synonym">Populus balsamifera subsp. trichocarpa</name>
    <dbReference type="NCBI Taxonomy" id="3694"/>
    <lineage>
        <taxon>Eukaryota</taxon>
        <taxon>Viridiplantae</taxon>
        <taxon>Streptophyta</taxon>
        <taxon>Embryophyta</taxon>
        <taxon>Tracheophyta</taxon>
        <taxon>Spermatophyta</taxon>
        <taxon>Magnoliopsida</taxon>
        <taxon>eudicotyledons</taxon>
        <taxon>Gunneridae</taxon>
        <taxon>Pentapetalae</taxon>
        <taxon>rosids</taxon>
        <taxon>fabids</taxon>
        <taxon>Malpighiales</taxon>
        <taxon>Salicaceae</taxon>
        <taxon>Saliceae</taxon>
        <taxon>Populus</taxon>
    </lineage>
</organism>
<gene>
    <name evidence="1" type="ORF">POPTR_004G037750v4</name>
</gene>
<proteinExistence type="predicted"/>
<accession>A0ACC0T3C3</accession>
<name>A0ACC0T3C3_POPTR</name>
<protein>
    <submittedName>
        <fullName evidence="1">Uncharacterized protein</fullName>
    </submittedName>
</protein>
<evidence type="ECO:0000313" key="2">
    <source>
        <dbReference type="Proteomes" id="UP000006729"/>
    </source>
</evidence>
<dbReference type="Proteomes" id="UP000006729">
    <property type="component" value="Chromosome 4"/>
</dbReference>
<dbReference type="EMBL" id="CM009293">
    <property type="protein sequence ID" value="KAI9395841.1"/>
    <property type="molecule type" value="Genomic_DNA"/>
</dbReference>
<keyword evidence="2" id="KW-1185">Reference proteome</keyword>
<sequence length="75" mass="8460">MFVCASSHVFACPYMSALLLFTESTRDLISPIGQTFARQGREGKSQVRNDFRKRSTETLESGNSKREAKLLASDW</sequence>